<keyword evidence="1" id="KW-1133">Transmembrane helix</keyword>
<evidence type="ECO:0000313" key="3">
    <source>
        <dbReference type="Proteomes" id="UP000031014"/>
    </source>
</evidence>
<evidence type="ECO:0000256" key="1">
    <source>
        <dbReference type="SAM" id="Phobius"/>
    </source>
</evidence>
<comment type="caution">
    <text evidence="2">The sequence shown here is derived from an EMBL/GenBank/DDBJ whole genome shotgun (WGS) entry which is preliminary data.</text>
</comment>
<dbReference type="EMBL" id="BASE01000084">
    <property type="protein sequence ID" value="GAM15507.1"/>
    <property type="molecule type" value="Genomic_DNA"/>
</dbReference>
<proteinExistence type="predicted"/>
<dbReference type="AlphaFoldDB" id="A0A0A8X907"/>
<keyword evidence="3" id="KW-1185">Reference proteome</keyword>
<dbReference type="STRING" id="1321606.SAMD00020551_3664"/>
<dbReference type="RefSeq" id="WP_041967159.1">
    <property type="nucleotide sequence ID" value="NZ_BASE01000084.1"/>
</dbReference>
<gene>
    <name evidence="2" type="ORF">SAMD00020551_3664</name>
</gene>
<dbReference type="Proteomes" id="UP000031014">
    <property type="component" value="Unassembled WGS sequence"/>
</dbReference>
<keyword evidence="1" id="KW-0472">Membrane</keyword>
<protein>
    <submittedName>
        <fullName evidence="2">Uncharacterized protein</fullName>
    </submittedName>
</protein>
<organism evidence="2 3">
    <name type="scientific">Mesobacillus selenatarsenatis (strain DSM 18680 / JCM 14380 / FERM P-15431 / SF-1)</name>
    <dbReference type="NCBI Taxonomy" id="1321606"/>
    <lineage>
        <taxon>Bacteria</taxon>
        <taxon>Bacillati</taxon>
        <taxon>Bacillota</taxon>
        <taxon>Bacilli</taxon>
        <taxon>Bacillales</taxon>
        <taxon>Bacillaceae</taxon>
        <taxon>Mesobacillus</taxon>
    </lineage>
</organism>
<feature type="transmembrane region" description="Helical" evidence="1">
    <location>
        <begin position="48"/>
        <end position="69"/>
    </location>
</feature>
<sequence length="426" mass="49047">MDDQLLEKKLESLKKAYDDMPEDETRSAILAAIKKDQKKQKQNKWFHLPYAASFMGVGMIAGVLMMQYIGNHAPSEEKTEQHQASSAENGYGDLRKADVRAVFEDLHEYYQQRELETKEKLGFLSGFENYLYGDIPMELKDAELAFLSNLEAYRESDLEDTREGFTSDIDHAFTMPAEIIDRLLQEKNDEISLDGPEYNLLNQLESFLGAYYLSMTYYEDDINKAMKNDSVTEVVKKMNASGEGISFTKLKEMSSKAVENGYAFREEEGRIIPYVNFIGIADRLRGEVNEDFIKYLELRSNRVQDQNGEVISFESLADLLVKIEKTIAAVKDDTIEETMRNDVKSLYALFVVSQHIYDQNNELKDEVKKAYLYLFETYPETDTAEAVKNMYKKMESNNFRKPAPGEKLDYPWYNGDSSPFKTGGHH</sequence>
<evidence type="ECO:0000313" key="2">
    <source>
        <dbReference type="EMBL" id="GAM15507.1"/>
    </source>
</evidence>
<reference evidence="2 3" key="1">
    <citation type="submission" date="2013-06" db="EMBL/GenBank/DDBJ databases">
        <title>Whole genome shotgun sequence of Bacillus selenatarsenatis SF-1.</title>
        <authorList>
            <person name="Kuroda M."/>
            <person name="Sei K."/>
            <person name="Yamashita M."/>
            <person name="Ike M."/>
        </authorList>
    </citation>
    <scope>NUCLEOTIDE SEQUENCE [LARGE SCALE GENOMIC DNA]</scope>
    <source>
        <strain evidence="2 3">SF-1</strain>
    </source>
</reference>
<dbReference type="OrthoDB" id="2725889at2"/>
<name>A0A0A8X907_MESS1</name>
<accession>A0A0A8X907</accession>
<keyword evidence="1" id="KW-0812">Transmembrane</keyword>